<evidence type="ECO:0000256" key="1">
    <source>
        <dbReference type="ARBA" id="ARBA00001933"/>
    </source>
</evidence>
<dbReference type="PANTHER" id="PTHR10314">
    <property type="entry name" value="CYSTATHIONINE BETA-SYNTHASE"/>
    <property type="match status" value="1"/>
</dbReference>
<organism evidence="15 16">
    <name type="scientific">Catellatospora bangladeshensis</name>
    <dbReference type="NCBI Taxonomy" id="310355"/>
    <lineage>
        <taxon>Bacteria</taxon>
        <taxon>Bacillati</taxon>
        <taxon>Actinomycetota</taxon>
        <taxon>Actinomycetes</taxon>
        <taxon>Micromonosporales</taxon>
        <taxon>Micromonosporaceae</taxon>
        <taxon>Catellatospora</taxon>
    </lineage>
</organism>
<comment type="pathway">
    <text evidence="2">Amino-acid biosynthesis; L-cysteine biosynthesis; L-cysteine from L-serine: step 2/2.</text>
</comment>
<feature type="binding site" evidence="10">
    <location>
        <position position="73"/>
    </location>
    <ligand>
        <name>pyridoxal 5'-phosphate</name>
        <dbReference type="ChEBI" id="CHEBI:597326"/>
    </ligand>
</feature>
<comment type="caution">
    <text evidence="15">The sequence shown here is derived from an EMBL/GenBank/DDBJ whole genome shotgun (WGS) entry which is preliminary data.</text>
</comment>
<comment type="similarity">
    <text evidence="3 12">Belongs to the cysteine synthase/cystathionine beta-synthase family.</text>
</comment>
<comment type="function">
    <text evidence="9">Catalyzes the conversion of O-acetylserine (OAS) to cysteine through the elimination of acetate and addition of hydrogen sulfide.</text>
</comment>
<keyword evidence="5 12" id="KW-0808">Transferase</keyword>
<feature type="modified residue" description="N6-(pyridoxal phosphate)lysine" evidence="11">
    <location>
        <position position="43"/>
    </location>
</feature>
<dbReference type="SUPFAM" id="SSF53686">
    <property type="entry name" value="Tryptophan synthase beta subunit-like PLP-dependent enzymes"/>
    <property type="match status" value="1"/>
</dbReference>
<evidence type="ECO:0000259" key="14">
    <source>
        <dbReference type="Pfam" id="PF00291"/>
    </source>
</evidence>
<protein>
    <recommendedName>
        <fullName evidence="12">Cysteine synthase</fullName>
        <ecNumber evidence="12">2.5.1.47</ecNumber>
    </recommendedName>
</protein>
<accession>A0A8J3JQX5</accession>
<evidence type="ECO:0000256" key="3">
    <source>
        <dbReference type="ARBA" id="ARBA00007103"/>
    </source>
</evidence>
<dbReference type="NCBIfam" id="TIGR01136">
    <property type="entry name" value="cysKM"/>
    <property type="match status" value="1"/>
</dbReference>
<dbReference type="PROSITE" id="PS00901">
    <property type="entry name" value="CYS_SYNTHASE"/>
    <property type="match status" value="1"/>
</dbReference>
<gene>
    <name evidence="15" type="ORF">Cba03nite_48090</name>
</gene>
<evidence type="ECO:0000313" key="16">
    <source>
        <dbReference type="Proteomes" id="UP000601223"/>
    </source>
</evidence>
<comment type="cofactor">
    <cofactor evidence="1 10 12">
        <name>pyridoxal 5'-phosphate</name>
        <dbReference type="ChEBI" id="CHEBI:597326"/>
    </cofactor>
</comment>
<evidence type="ECO:0000256" key="4">
    <source>
        <dbReference type="ARBA" id="ARBA00022605"/>
    </source>
</evidence>
<dbReference type="Proteomes" id="UP000601223">
    <property type="component" value="Unassembled WGS sequence"/>
</dbReference>
<dbReference type="InterPro" id="IPR036052">
    <property type="entry name" value="TrpB-like_PALP_sf"/>
</dbReference>
<dbReference type="InterPro" id="IPR005856">
    <property type="entry name" value="Cys_synth"/>
</dbReference>
<sequence length="329" mass="34106">MIYQNVTEMIGRTPLVRLRRFAGDTPGRLVAKLESANPGGSVKDRIALAMIKAAEESGELVTGARIVEATSGNTGIGLAMAAAALGYRLTLTMPESMSVERRALLAAYGADVILTPAGEGMPGAVRRAREIAEREGAFLARQFDNRANPEVHYRTTAGEIWRDTDGEVDVLVAGVGTGGTITGVGRLLKERRPATRVIAVEPAESPVLSGGAAGPHGIQGIGAGFVPAVLDTAVIDEIVRVDVEQARAAARRLARTEGLLAGVSGGAALHAALAVAGRAEHRGAAIVVILPDTGERYLSTPLFSADGGEQHRHQDGHTSRLPVASPAGS</sequence>
<evidence type="ECO:0000256" key="7">
    <source>
        <dbReference type="ARBA" id="ARBA00023192"/>
    </source>
</evidence>
<dbReference type="NCBIfam" id="TIGR01139">
    <property type="entry name" value="cysK"/>
    <property type="match status" value="1"/>
</dbReference>
<dbReference type="RefSeq" id="WP_203750342.1">
    <property type="nucleotide sequence ID" value="NZ_BONF01000029.1"/>
</dbReference>
<reference evidence="15 16" key="1">
    <citation type="submission" date="2021-01" db="EMBL/GenBank/DDBJ databases">
        <title>Whole genome shotgun sequence of Catellatospora bangladeshensis NBRC 107357.</title>
        <authorList>
            <person name="Komaki H."/>
            <person name="Tamura T."/>
        </authorList>
    </citation>
    <scope>NUCLEOTIDE SEQUENCE [LARGE SCALE GENOMIC DNA]</scope>
    <source>
        <strain evidence="15 16">NBRC 107357</strain>
    </source>
</reference>
<evidence type="ECO:0000256" key="8">
    <source>
        <dbReference type="ARBA" id="ARBA00047931"/>
    </source>
</evidence>
<evidence type="ECO:0000256" key="10">
    <source>
        <dbReference type="PIRSR" id="PIRSR605856-50"/>
    </source>
</evidence>
<dbReference type="GO" id="GO:0005737">
    <property type="term" value="C:cytoplasm"/>
    <property type="evidence" value="ECO:0007669"/>
    <property type="project" value="UniProtKB-ARBA"/>
</dbReference>
<keyword evidence="6 10" id="KW-0663">Pyridoxal phosphate</keyword>
<dbReference type="GO" id="GO:0004124">
    <property type="term" value="F:cysteine synthase activity"/>
    <property type="evidence" value="ECO:0007669"/>
    <property type="project" value="UniProtKB-UniRule"/>
</dbReference>
<feature type="domain" description="Tryptophan synthase beta chain-like PALP" evidence="14">
    <location>
        <begin position="7"/>
        <end position="292"/>
    </location>
</feature>
<evidence type="ECO:0000256" key="12">
    <source>
        <dbReference type="RuleBase" id="RU003985"/>
    </source>
</evidence>
<feature type="binding site" evidence="10">
    <location>
        <position position="264"/>
    </location>
    <ligand>
        <name>pyridoxal 5'-phosphate</name>
        <dbReference type="ChEBI" id="CHEBI:597326"/>
    </ligand>
</feature>
<dbReference type="Gene3D" id="3.40.50.1100">
    <property type="match status" value="2"/>
</dbReference>
<proteinExistence type="inferred from homology"/>
<keyword evidence="7 12" id="KW-0198">Cysteine biosynthesis</keyword>
<dbReference type="Pfam" id="PF00291">
    <property type="entry name" value="PALP"/>
    <property type="match status" value="1"/>
</dbReference>
<keyword evidence="4 12" id="KW-0028">Amino-acid biosynthesis</keyword>
<evidence type="ECO:0000256" key="11">
    <source>
        <dbReference type="PIRSR" id="PIRSR605856-51"/>
    </source>
</evidence>
<dbReference type="InterPro" id="IPR001926">
    <property type="entry name" value="TrpB-like_PALP"/>
</dbReference>
<evidence type="ECO:0000256" key="9">
    <source>
        <dbReference type="ARBA" id="ARBA00053442"/>
    </source>
</evidence>
<evidence type="ECO:0000256" key="5">
    <source>
        <dbReference type="ARBA" id="ARBA00022679"/>
    </source>
</evidence>
<keyword evidence="16" id="KW-1185">Reference proteome</keyword>
<evidence type="ECO:0000256" key="6">
    <source>
        <dbReference type="ARBA" id="ARBA00022898"/>
    </source>
</evidence>
<evidence type="ECO:0000256" key="2">
    <source>
        <dbReference type="ARBA" id="ARBA00004962"/>
    </source>
</evidence>
<dbReference type="EMBL" id="BONF01000029">
    <property type="protein sequence ID" value="GIF83460.1"/>
    <property type="molecule type" value="Genomic_DNA"/>
</dbReference>
<dbReference type="InterPro" id="IPR001216">
    <property type="entry name" value="P-phosphate_BS"/>
</dbReference>
<feature type="binding site" evidence="10">
    <location>
        <begin position="176"/>
        <end position="180"/>
    </location>
    <ligand>
        <name>pyridoxal 5'-phosphate</name>
        <dbReference type="ChEBI" id="CHEBI:597326"/>
    </ligand>
</feature>
<dbReference type="FunFam" id="3.40.50.1100:FF:000067">
    <property type="entry name" value="Cysteine synthase"/>
    <property type="match status" value="1"/>
</dbReference>
<dbReference type="GO" id="GO:0006535">
    <property type="term" value="P:cysteine biosynthetic process from serine"/>
    <property type="evidence" value="ECO:0007669"/>
    <property type="project" value="UniProtKB-UniRule"/>
</dbReference>
<evidence type="ECO:0000256" key="13">
    <source>
        <dbReference type="SAM" id="MobiDB-lite"/>
    </source>
</evidence>
<dbReference type="InterPro" id="IPR005859">
    <property type="entry name" value="CysK"/>
</dbReference>
<feature type="compositionally biased region" description="Basic and acidic residues" evidence="13">
    <location>
        <begin position="308"/>
        <end position="318"/>
    </location>
</feature>
<evidence type="ECO:0000313" key="15">
    <source>
        <dbReference type="EMBL" id="GIF83460.1"/>
    </source>
</evidence>
<dbReference type="CDD" id="cd01561">
    <property type="entry name" value="CBS_like"/>
    <property type="match status" value="1"/>
</dbReference>
<name>A0A8J3JQX5_9ACTN</name>
<dbReference type="InterPro" id="IPR050214">
    <property type="entry name" value="Cys_Synth/Cystath_Beta-Synth"/>
</dbReference>
<dbReference type="AlphaFoldDB" id="A0A8J3JQX5"/>
<dbReference type="EC" id="2.5.1.47" evidence="12"/>
<feature type="region of interest" description="Disordered" evidence="13">
    <location>
        <begin position="300"/>
        <end position="329"/>
    </location>
</feature>
<comment type="catalytic activity">
    <reaction evidence="8 12">
        <text>O-acetyl-L-serine + hydrogen sulfide = L-cysteine + acetate</text>
        <dbReference type="Rhea" id="RHEA:14829"/>
        <dbReference type="ChEBI" id="CHEBI:29919"/>
        <dbReference type="ChEBI" id="CHEBI:30089"/>
        <dbReference type="ChEBI" id="CHEBI:35235"/>
        <dbReference type="ChEBI" id="CHEBI:58340"/>
        <dbReference type="EC" id="2.5.1.47"/>
    </reaction>
</comment>